<dbReference type="Gene3D" id="2.160.10.10">
    <property type="entry name" value="Hexapeptide repeat proteins"/>
    <property type="match status" value="1"/>
</dbReference>
<dbReference type="InterPro" id="IPR001451">
    <property type="entry name" value="Hexapep"/>
</dbReference>
<protein>
    <submittedName>
        <fullName evidence="1">Gamma carbonic anhydrase family protein</fullName>
    </submittedName>
</protein>
<dbReference type="Pfam" id="PF00132">
    <property type="entry name" value="Hexapep"/>
    <property type="match status" value="1"/>
</dbReference>
<dbReference type="InterPro" id="IPR047324">
    <property type="entry name" value="LbH_gamma_CA-like"/>
</dbReference>
<comment type="caution">
    <text evidence="1">The sequence shown here is derived from an EMBL/GenBank/DDBJ whole genome shotgun (WGS) entry which is preliminary data.</text>
</comment>
<accession>A0A7I9Y691</accession>
<dbReference type="InterPro" id="IPR011004">
    <property type="entry name" value="Trimer_LpxA-like_sf"/>
</dbReference>
<evidence type="ECO:0000313" key="1">
    <source>
        <dbReference type="EMBL" id="GFG84117.1"/>
    </source>
</evidence>
<dbReference type="EMBL" id="BLKY01000001">
    <property type="protein sequence ID" value="GFG84117.1"/>
    <property type="molecule type" value="Genomic_DNA"/>
</dbReference>
<reference evidence="1 2" key="1">
    <citation type="journal article" date="2019" name="Emerg. Microbes Infect.">
        <title>Comprehensive subspecies identification of 175 nontuberculous mycobacteria species based on 7547 genomic profiles.</title>
        <authorList>
            <person name="Matsumoto Y."/>
            <person name="Kinjo T."/>
            <person name="Motooka D."/>
            <person name="Nabeya D."/>
            <person name="Jung N."/>
            <person name="Uechi K."/>
            <person name="Horii T."/>
            <person name="Iida T."/>
            <person name="Fujita J."/>
            <person name="Nakamura S."/>
        </authorList>
    </citation>
    <scope>NUCLEOTIDE SEQUENCE [LARGE SCALE GENOMIC DNA]</scope>
    <source>
        <strain evidence="1 2">JCM 30723</strain>
    </source>
</reference>
<gene>
    <name evidence="1" type="ORF">MALGJ_07930</name>
</gene>
<evidence type="ECO:0000313" key="2">
    <source>
        <dbReference type="Proteomes" id="UP000465305"/>
    </source>
</evidence>
<name>A0A7I9Y691_MYCAL</name>
<dbReference type="AlphaFoldDB" id="A0A7I9Y691"/>
<organism evidence="1 2">
    <name type="scientific">Mycolicibacter algericus</name>
    <name type="common">Mycobacterium algericum</name>
    <dbReference type="NCBI Taxonomy" id="1288388"/>
    <lineage>
        <taxon>Bacteria</taxon>
        <taxon>Bacillati</taxon>
        <taxon>Actinomycetota</taxon>
        <taxon>Actinomycetes</taxon>
        <taxon>Mycobacteriales</taxon>
        <taxon>Mycobacteriaceae</taxon>
        <taxon>Mycolicibacter</taxon>
    </lineage>
</organism>
<dbReference type="RefSeq" id="WP_083038369.1">
    <property type="nucleotide sequence ID" value="NZ_BLKY01000001.1"/>
</dbReference>
<dbReference type="PANTHER" id="PTHR13061">
    <property type="entry name" value="DYNACTIN SUBUNIT P25"/>
    <property type="match status" value="1"/>
</dbReference>
<dbReference type="InterPro" id="IPR050484">
    <property type="entry name" value="Transf_Hexapept/Carb_Anhydrase"/>
</dbReference>
<sequence length="172" mass="18048">MADPLIIGIGGRYPQLHPEAWAAPNASLIGQVSLAARASVWYSATLRAEAEPIEIGVDSNIQDGVTIHVDKEFPVRVGARVSVGHNAVLHGCTIGDDSLIGMGAIVLNGATVGAGCLVAAGAVIPQGMVVPPRSLVSGVPGRVRRELSEAEIRNNRHNASVYRRLIEVHRAN</sequence>
<proteinExistence type="predicted"/>
<dbReference type="Proteomes" id="UP000465305">
    <property type="component" value="Unassembled WGS sequence"/>
</dbReference>
<dbReference type="CDD" id="cd04645">
    <property type="entry name" value="LbH_gamma_CA_like"/>
    <property type="match status" value="1"/>
</dbReference>
<dbReference type="PANTHER" id="PTHR13061:SF29">
    <property type="entry name" value="GAMMA CARBONIC ANHYDRASE-LIKE 1, MITOCHONDRIAL-RELATED"/>
    <property type="match status" value="1"/>
</dbReference>
<dbReference type="SUPFAM" id="SSF51161">
    <property type="entry name" value="Trimeric LpxA-like enzymes"/>
    <property type="match status" value="1"/>
</dbReference>